<keyword evidence="1" id="KW-0472">Membrane</keyword>
<evidence type="ECO:0000313" key="2">
    <source>
        <dbReference type="EMBL" id="MBO8479958.1"/>
    </source>
</evidence>
<proteinExistence type="predicted"/>
<feature type="transmembrane region" description="Helical" evidence="1">
    <location>
        <begin position="105"/>
        <end position="125"/>
    </location>
</feature>
<dbReference type="Proteomes" id="UP000823769">
    <property type="component" value="Unassembled WGS sequence"/>
</dbReference>
<dbReference type="EMBL" id="JADILW010000037">
    <property type="protein sequence ID" value="MBO8479958.1"/>
    <property type="molecule type" value="Genomic_DNA"/>
</dbReference>
<dbReference type="PIRSF" id="PIRSF004923">
    <property type="entry name" value="RseC"/>
    <property type="match status" value="1"/>
</dbReference>
<feature type="transmembrane region" description="Helical" evidence="1">
    <location>
        <begin position="80"/>
        <end position="99"/>
    </location>
</feature>
<reference evidence="2" key="1">
    <citation type="submission" date="2020-10" db="EMBL/GenBank/DDBJ databases">
        <authorList>
            <person name="Gilroy R."/>
        </authorList>
    </citation>
    <scope>NUCLEOTIDE SEQUENCE</scope>
    <source>
        <strain evidence="2">B3-1481</strain>
    </source>
</reference>
<name>A0A9D9NNU9_9BACT</name>
<keyword evidence="1" id="KW-0812">Transmembrane</keyword>
<dbReference type="PANTHER" id="PTHR35867">
    <property type="entry name" value="PROTEIN RSEC"/>
    <property type="match status" value="1"/>
</dbReference>
<dbReference type="InterPro" id="IPR026268">
    <property type="entry name" value="RseC"/>
</dbReference>
<gene>
    <name evidence="2" type="ORF">IAB76_02455</name>
</gene>
<protein>
    <submittedName>
        <fullName evidence="2">SoxR reducing system RseC family protein</fullName>
    </submittedName>
</protein>
<dbReference type="Pfam" id="PF04246">
    <property type="entry name" value="RseC_MucC"/>
    <property type="match status" value="1"/>
</dbReference>
<dbReference type="AlphaFoldDB" id="A0A9D9NNU9"/>
<accession>A0A9D9NNU9</accession>
<reference evidence="2" key="2">
    <citation type="journal article" date="2021" name="PeerJ">
        <title>Extensive microbial diversity within the chicken gut microbiome revealed by metagenomics and culture.</title>
        <authorList>
            <person name="Gilroy R."/>
            <person name="Ravi A."/>
            <person name="Getino M."/>
            <person name="Pursley I."/>
            <person name="Horton D.L."/>
            <person name="Alikhan N.F."/>
            <person name="Baker D."/>
            <person name="Gharbi K."/>
            <person name="Hall N."/>
            <person name="Watson M."/>
            <person name="Adriaenssens E.M."/>
            <person name="Foster-Nyarko E."/>
            <person name="Jarju S."/>
            <person name="Secka A."/>
            <person name="Antonio M."/>
            <person name="Oren A."/>
            <person name="Chaudhuri R.R."/>
            <person name="La Ragione R."/>
            <person name="Hildebrand F."/>
            <person name="Pallen M.J."/>
        </authorList>
    </citation>
    <scope>NUCLEOTIDE SEQUENCE</scope>
    <source>
        <strain evidence="2">B3-1481</strain>
    </source>
</reference>
<dbReference type="PANTHER" id="PTHR35867:SF1">
    <property type="entry name" value="PROTEIN RSEC"/>
    <property type="match status" value="1"/>
</dbReference>
<dbReference type="InterPro" id="IPR007359">
    <property type="entry name" value="SigmaE_reg_RseC_MucC"/>
</dbReference>
<evidence type="ECO:0000256" key="1">
    <source>
        <dbReference type="SAM" id="Phobius"/>
    </source>
</evidence>
<organism evidence="2 3">
    <name type="scientific">Candidatus Cryptobacteroides avistercoris</name>
    <dbReference type="NCBI Taxonomy" id="2840758"/>
    <lineage>
        <taxon>Bacteria</taxon>
        <taxon>Pseudomonadati</taxon>
        <taxon>Bacteroidota</taxon>
        <taxon>Bacteroidia</taxon>
        <taxon>Bacteroidales</taxon>
        <taxon>Candidatus Cryptobacteroides</taxon>
    </lineage>
</organism>
<comment type="caution">
    <text evidence="2">The sequence shown here is derived from an EMBL/GenBank/DDBJ whole genome shotgun (WGS) entry which is preliminary data.</text>
</comment>
<keyword evidence="1" id="KW-1133">Transmembrane helix</keyword>
<evidence type="ECO:0000313" key="3">
    <source>
        <dbReference type="Proteomes" id="UP000823769"/>
    </source>
</evidence>
<sequence length="139" mass="14753">MSSSSEISHKGRVVSVTPEVTTVEIVSESACGACHAKGLCSLGDSKVKMVEVPTSGWSDIRPGDEVEVVLKASMGHKAVLLAYMIPLVLLVAVLLVAVSAGVGELYAGLAAIAAVAVYYFGLWLMRGRLRNEYIFNIKK</sequence>